<dbReference type="EMBL" id="VTEH01000002">
    <property type="protein sequence ID" value="TYR77045.1"/>
    <property type="molecule type" value="Genomic_DNA"/>
</dbReference>
<evidence type="ECO:0000313" key="2">
    <source>
        <dbReference type="Proteomes" id="UP000323317"/>
    </source>
</evidence>
<evidence type="ECO:0000313" key="1">
    <source>
        <dbReference type="EMBL" id="TYR77045.1"/>
    </source>
</evidence>
<name>A0A5D4KK05_9BACI</name>
<comment type="caution">
    <text evidence="1">The sequence shown here is derived from an EMBL/GenBank/DDBJ whole genome shotgun (WGS) entry which is preliminary data.</text>
</comment>
<dbReference type="RefSeq" id="WP_148945735.1">
    <property type="nucleotide sequence ID" value="NZ_JBNIKK010000005.1"/>
</dbReference>
<dbReference type="Proteomes" id="UP000323317">
    <property type="component" value="Unassembled WGS sequence"/>
</dbReference>
<evidence type="ECO:0008006" key="3">
    <source>
        <dbReference type="Google" id="ProtNLM"/>
    </source>
</evidence>
<organism evidence="1 2">
    <name type="scientific">Rossellomorea vietnamensis</name>
    <dbReference type="NCBI Taxonomy" id="218284"/>
    <lineage>
        <taxon>Bacteria</taxon>
        <taxon>Bacillati</taxon>
        <taxon>Bacillota</taxon>
        <taxon>Bacilli</taxon>
        <taxon>Bacillales</taxon>
        <taxon>Bacillaceae</taxon>
        <taxon>Rossellomorea</taxon>
    </lineage>
</organism>
<gene>
    <name evidence="1" type="ORF">FZC79_04935</name>
</gene>
<dbReference type="AlphaFoldDB" id="A0A5D4KK05"/>
<proteinExistence type="predicted"/>
<accession>A0A5D4KK05</accession>
<sequence>MIGENIFRMKTKHAQLSLAIENKSWNLGERVSGVMTIGTHLKKEKVKGYEVELIGKDQSNTSVFNDRHVLCSKECTRQERTEIPFNMTIPHDLPAHMSYYVRVGIIFENAPTAIKEEPILIGFNVRGD</sequence>
<reference evidence="1 2" key="1">
    <citation type="submission" date="2019-08" db="EMBL/GenBank/DDBJ databases">
        <title>Bacillus genomes from the desert of Cuatro Cienegas, Coahuila.</title>
        <authorList>
            <person name="Olmedo-Alvarez G."/>
        </authorList>
    </citation>
    <scope>NUCLEOTIDE SEQUENCE [LARGE SCALE GENOMIC DNA]</scope>
    <source>
        <strain evidence="1 2">CH40_1T</strain>
    </source>
</reference>
<protein>
    <recommendedName>
        <fullName evidence="3">Arrestin-like N-terminal domain-containing protein</fullName>
    </recommendedName>
</protein>